<keyword evidence="8" id="KW-1185">Reference proteome</keyword>
<dbReference type="GO" id="GO:0022625">
    <property type="term" value="C:cytosolic large ribosomal subunit"/>
    <property type="evidence" value="ECO:0007669"/>
    <property type="project" value="TreeGrafter"/>
</dbReference>
<dbReference type="PATRIC" id="fig|1609969.3.peg.3101"/>
<dbReference type="PIRSF" id="PIRSF002191">
    <property type="entry name" value="Ribosomal_L19"/>
    <property type="match status" value="1"/>
</dbReference>
<dbReference type="NCBIfam" id="TIGR01024">
    <property type="entry name" value="rplS_bact"/>
    <property type="match status" value="1"/>
</dbReference>
<dbReference type="InterPro" id="IPR001857">
    <property type="entry name" value="Ribosomal_bL19"/>
</dbReference>
<evidence type="ECO:0000256" key="2">
    <source>
        <dbReference type="ARBA" id="ARBA00022980"/>
    </source>
</evidence>
<comment type="caution">
    <text evidence="7">The sequence shown here is derived from an EMBL/GenBank/DDBJ whole genome shotgun (WGS) entry which is preliminary data.</text>
</comment>
<evidence type="ECO:0000256" key="6">
    <source>
        <dbReference type="RuleBase" id="RU000559"/>
    </source>
</evidence>
<evidence type="ECO:0000256" key="1">
    <source>
        <dbReference type="ARBA" id="ARBA00005781"/>
    </source>
</evidence>
<sequence>MKKEIKTFEEKYMRKEKFEFEVGDAIDVFFRITEGDKTRAQLFSGLVIGIKGTGISKAFTVRRISYGEGVERVFPYNSPLIEKVVVTKKGRVRRAKLYYLRGRTGKRAVKVKEQIGQEA</sequence>
<evidence type="ECO:0000256" key="3">
    <source>
        <dbReference type="ARBA" id="ARBA00023274"/>
    </source>
</evidence>
<dbReference type="GO" id="GO:0003735">
    <property type="term" value="F:structural constituent of ribosome"/>
    <property type="evidence" value="ECO:0007669"/>
    <property type="project" value="InterPro"/>
</dbReference>
<dbReference type="InterPro" id="IPR008991">
    <property type="entry name" value="Translation_prot_SH3-like_sf"/>
</dbReference>
<keyword evidence="3 5" id="KW-0687">Ribonucleoprotein</keyword>
<evidence type="ECO:0000313" key="8">
    <source>
        <dbReference type="Proteomes" id="UP000033428"/>
    </source>
</evidence>
<keyword evidence="2 5" id="KW-0689">Ribosomal protein</keyword>
<dbReference type="InterPro" id="IPR038657">
    <property type="entry name" value="Ribosomal_bL19_sf"/>
</dbReference>
<evidence type="ECO:0000256" key="4">
    <source>
        <dbReference type="ARBA" id="ARBA00035171"/>
    </source>
</evidence>
<dbReference type="Pfam" id="PF01245">
    <property type="entry name" value="Ribosomal_L19"/>
    <property type="match status" value="1"/>
</dbReference>
<dbReference type="Gene3D" id="2.30.30.790">
    <property type="match status" value="1"/>
</dbReference>
<protein>
    <recommendedName>
        <fullName evidence="4 5">Large ribosomal subunit protein bL19</fullName>
    </recommendedName>
</protein>
<dbReference type="PANTHER" id="PTHR15680">
    <property type="entry name" value="RIBOSOMAL PROTEIN L19"/>
    <property type="match status" value="1"/>
</dbReference>
<reference evidence="7 8" key="1">
    <citation type="submission" date="2015-02" db="EMBL/GenBank/DDBJ databases">
        <title>Single-cell genomics of uncultivated deep-branching MTB reveals a conserved set of magnetosome genes.</title>
        <authorList>
            <person name="Kolinko S."/>
            <person name="Richter M."/>
            <person name="Glockner F.O."/>
            <person name="Brachmann A."/>
            <person name="Schuler D."/>
        </authorList>
    </citation>
    <scope>NUCLEOTIDE SEQUENCE [LARGE SCALE GENOMIC DNA]</scope>
    <source>
        <strain evidence="7">SKK-01</strain>
    </source>
</reference>
<dbReference type="InterPro" id="IPR018257">
    <property type="entry name" value="Ribosomal_bL19_CS"/>
</dbReference>
<evidence type="ECO:0000313" key="7">
    <source>
        <dbReference type="EMBL" id="KJJ83224.1"/>
    </source>
</evidence>
<gene>
    <name evidence="5" type="primary">rplS</name>
    <name evidence="7" type="ORF">OMAG_002898</name>
</gene>
<dbReference type="PROSITE" id="PS01015">
    <property type="entry name" value="RIBOSOMAL_L19"/>
    <property type="match status" value="1"/>
</dbReference>
<accession>A0A0F0CML1</accession>
<name>A0A0F0CML1_9BACT</name>
<comment type="similarity">
    <text evidence="1 5 6">Belongs to the bacterial ribosomal protein bL19 family.</text>
</comment>
<dbReference type="HAMAP" id="MF_00402">
    <property type="entry name" value="Ribosomal_bL19"/>
    <property type="match status" value="1"/>
</dbReference>
<dbReference type="AlphaFoldDB" id="A0A0F0CML1"/>
<dbReference type="PRINTS" id="PR00061">
    <property type="entry name" value="RIBOSOMALL19"/>
</dbReference>
<comment type="function">
    <text evidence="5 6">This protein is located at the 30S-50S ribosomal subunit interface and may play a role in the structure and function of the aminoacyl-tRNA binding site.</text>
</comment>
<dbReference type="Proteomes" id="UP000033428">
    <property type="component" value="Unassembled WGS sequence"/>
</dbReference>
<evidence type="ECO:0000256" key="5">
    <source>
        <dbReference type="HAMAP-Rule" id="MF_00402"/>
    </source>
</evidence>
<proteinExistence type="inferred from homology"/>
<organism evidence="7 8">
    <name type="scientific">Candidatus Omnitrophus magneticus</name>
    <dbReference type="NCBI Taxonomy" id="1609969"/>
    <lineage>
        <taxon>Bacteria</taxon>
        <taxon>Pseudomonadati</taxon>
        <taxon>Candidatus Omnitrophota</taxon>
        <taxon>Candidatus Omnitrophus</taxon>
    </lineage>
</organism>
<dbReference type="EMBL" id="JYNY01000634">
    <property type="protein sequence ID" value="KJJ83224.1"/>
    <property type="molecule type" value="Genomic_DNA"/>
</dbReference>
<dbReference type="GO" id="GO:0006412">
    <property type="term" value="P:translation"/>
    <property type="evidence" value="ECO:0007669"/>
    <property type="project" value="UniProtKB-UniRule"/>
</dbReference>
<dbReference type="PANTHER" id="PTHR15680:SF9">
    <property type="entry name" value="LARGE RIBOSOMAL SUBUNIT PROTEIN BL19M"/>
    <property type="match status" value="1"/>
</dbReference>
<dbReference type="SUPFAM" id="SSF50104">
    <property type="entry name" value="Translation proteins SH3-like domain"/>
    <property type="match status" value="1"/>
</dbReference>